<dbReference type="CDD" id="cd00317">
    <property type="entry name" value="cyclophilin"/>
    <property type="match status" value="1"/>
</dbReference>
<dbReference type="PRINTS" id="PR00153">
    <property type="entry name" value="CSAPPISMRASE"/>
</dbReference>
<keyword evidence="2 6" id="KW-0413">Isomerase</keyword>
<comment type="catalytic activity">
    <reaction evidence="2">
        <text>[protein]-peptidylproline (omega=180) = [protein]-peptidylproline (omega=0)</text>
        <dbReference type="Rhea" id="RHEA:16237"/>
        <dbReference type="Rhea" id="RHEA-COMP:10747"/>
        <dbReference type="Rhea" id="RHEA-COMP:10748"/>
        <dbReference type="ChEBI" id="CHEBI:83833"/>
        <dbReference type="ChEBI" id="CHEBI:83834"/>
        <dbReference type="EC" id="5.2.1.8"/>
    </reaction>
</comment>
<sequence>MQRLLAVLIASIALAAAGCGDSKDGEATATSTPEAAATETATPTAAAANEFLPEGCEDVEKPAPKKVDPLKKPTEKLSKSKTYVATISTTCGDIEVTLDSKDSPITGGSFKYLADKKFFDGTTFHRVVPDFVIQGGDPAGDGSGGPGYSVVEAPASDLKYTKGIVAMAKTGAEPAGTSGSQFFIVTGDQAGQLTPDYALLGKVTKGMDVADKIGGIQADPNSGQPAAQVIIKSVTVSEK</sequence>
<dbReference type="InterPro" id="IPR020892">
    <property type="entry name" value="Cyclophilin-type_PPIase_CS"/>
</dbReference>
<evidence type="ECO:0000256" key="3">
    <source>
        <dbReference type="SAM" id="MobiDB-lite"/>
    </source>
</evidence>
<dbReference type="GO" id="GO:0003755">
    <property type="term" value="F:peptidyl-prolyl cis-trans isomerase activity"/>
    <property type="evidence" value="ECO:0007669"/>
    <property type="project" value="UniProtKB-UniRule"/>
</dbReference>
<dbReference type="AlphaFoldDB" id="A0A9X3S6E0"/>
<dbReference type="PROSITE" id="PS00170">
    <property type="entry name" value="CSA_PPIASE_1"/>
    <property type="match status" value="1"/>
</dbReference>
<reference evidence="6" key="1">
    <citation type="submission" date="2022-10" db="EMBL/GenBank/DDBJ databases">
        <title>The WGS of Solirubrobacter ginsenosidimutans DSM 21036.</title>
        <authorList>
            <person name="Jiang Z."/>
        </authorList>
    </citation>
    <scope>NUCLEOTIDE SEQUENCE</scope>
    <source>
        <strain evidence="6">DSM 21036</strain>
    </source>
</reference>
<keyword evidence="4" id="KW-0732">Signal</keyword>
<dbReference type="Pfam" id="PF00160">
    <property type="entry name" value="Pro_isomerase"/>
    <property type="match status" value="1"/>
</dbReference>
<dbReference type="Gene3D" id="2.40.100.10">
    <property type="entry name" value="Cyclophilin-like"/>
    <property type="match status" value="1"/>
</dbReference>
<organism evidence="6 7">
    <name type="scientific">Solirubrobacter ginsenosidimutans</name>
    <dbReference type="NCBI Taxonomy" id="490573"/>
    <lineage>
        <taxon>Bacteria</taxon>
        <taxon>Bacillati</taxon>
        <taxon>Actinomycetota</taxon>
        <taxon>Thermoleophilia</taxon>
        <taxon>Solirubrobacterales</taxon>
        <taxon>Solirubrobacteraceae</taxon>
        <taxon>Solirubrobacter</taxon>
    </lineage>
</organism>
<comment type="caution">
    <text evidence="6">The sequence shown here is derived from an EMBL/GenBank/DDBJ whole genome shotgun (WGS) entry which is preliminary data.</text>
</comment>
<dbReference type="InterPro" id="IPR002130">
    <property type="entry name" value="Cyclophilin-type_PPIase_dom"/>
</dbReference>
<dbReference type="RefSeq" id="WP_270044317.1">
    <property type="nucleotide sequence ID" value="NZ_JAPDOD010000041.1"/>
</dbReference>
<evidence type="ECO:0000256" key="2">
    <source>
        <dbReference type="RuleBase" id="RU363019"/>
    </source>
</evidence>
<dbReference type="InterPro" id="IPR029000">
    <property type="entry name" value="Cyclophilin-like_dom_sf"/>
</dbReference>
<dbReference type="PROSITE" id="PS51257">
    <property type="entry name" value="PROKAR_LIPOPROTEIN"/>
    <property type="match status" value="1"/>
</dbReference>
<keyword evidence="2" id="KW-0697">Rotamase</keyword>
<dbReference type="Proteomes" id="UP001149140">
    <property type="component" value="Unassembled WGS sequence"/>
</dbReference>
<keyword evidence="7" id="KW-1185">Reference proteome</keyword>
<feature type="compositionally biased region" description="Low complexity" evidence="3">
    <location>
        <begin position="27"/>
        <end position="42"/>
    </location>
</feature>
<comment type="similarity">
    <text evidence="2">Belongs to the cyclophilin-type PPIase family.</text>
</comment>
<evidence type="ECO:0000256" key="4">
    <source>
        <dbReference type="SAM" id="SignalP"/>
    </source>
</evidence>
<evidence type="ECO:0000256" key="1">
    <source>
        <dbReference type="ARBA" id="ARBA00002388"/>
    </source>
</evidence>
<dbReference type="SUPFAM" id="SSF50891">
    <property type="entry name" value="Cyclophilin-like"/>
    <property type="match status" value="1"/>
</dbReference>
<evidence type="ECO:0000259" key="5">
    <source>
        <dbReference type="PROSITE" id="PS50072"/>
    </source>
</evidence>
<protein>
    <recommendedName>
        <fullName evidence="2">Peptidyl-prolyl cis-trans isomerase</fullName>
        <shortName evidence="2">PPIase</shortName>
        <ecNumber evidence="2">5.2.1.8</ecNumber>
    </recommendedName>
</protein>
<comment type="function">
    <text evidence="1 2">PPIases accelerate the folding of proteins. It catalyzes the cis-trans isomerization of proline imidic peptide bonds in oligopeptides.</text>
</comment>
<feature type="region of interest" description="Disordered" evidence="3">
    <location>
        <begin position="19"/>
        <end position="42"/>
    </location>
</feature>
<feature type="signal peptide" evidence="4">
    <location>
        <begin position="1"/>
        <end position="15"/>
    </location>
</feature>
<dbReference type="GO" id="GO:0006457">
    <property type="term" value="P:protein folding"/>
    <property type="evidence" value="ECO:0007669"/>
    <property type="project" value="InterPro"/>
</dbReference>
<proteinExistence type="inferred from homology"/>
<name>A0A9X3S6E0_9ACTN</name>
<evidence type="ECO:0000313" key="6">
    <source>
        <dbReference type="EMBL" id="MDA0165061.1"/>
    </source>
</evidence>
<dbReference type="PANTHER" id="PTHR45625:SF3">
    <property type="entry name" value="PEPTIDYL-PROLYL CIS-TRANS ISOMERASE B-RELATED"/>
    <property type="match status" value="1"/>
</dbReference>
<feature type="domain" description="PPIase cyclophilin-type" evidence="5">
    <location>
        <begin position="92"/>
        <end position="236"/>
    </location>
</feature>
<dbReference type="PANTHER" id="PTHR45625">
    <property type="entry name" value="PEPTIDYL-PROLYL CIS-TRANS ISOMERASE-RELATED"/>
    <property type="match status" value="1"/>
</dbReference>
<gene>
    <name evidence="6" type="ORF">OM076_32630</name>
</gene>
<dbReference type="PROSITE" id="PS50072">
    <property type="entry name" value="CSA_PPIASE_2"/>
    <property type="match status" value="1"/>
</dbReference>
<dbReference type="EMBL" id="JAPDOD010000041">
    <property type="protein sequence ID" value="MDA0165061.1"/>
    <property type="molecule type" value="Genomic_DNA"/>
</dbReference>
<feature type="chain" id="PRO_5040720447" description="Peptidyl-prolyl cis-trans isomerase" evidence="4">
    <location>
        <begin position="16"/>
        <end position="239"/>
    </location>
</feature>
<accession>A0A9X3S6E0</accession>
<dbReference type="InterPro" id="IPR044666">
    <property type="entry name" value="Cyclophilin_A-like"/>
</dbReference>
<dbReference type="EC" id="5.2.1.8" evidence="2"/>
<evidence type="ECO:0000313" key="7">
    <source>
        <dbReference type="Proteomes" id="UP001149140"/>
    </source>
</evidence>